<proteinExistence type="predicted"/>
<dbReference type="Gene3D" id="2.60.40.10">
    <property type="entry name" value="Immunoglobulins"/>
    <property type="match status" value="1"/>
</dbReference>
<dbReference type="OrthoDB" id="239724at2157"/>
<reference evidence="4" key="1">
    <citation type="submission" date="2017-02" db="EMBL/GenBank/DDBJ databases">
        <title>Natronthermophilus aegyptiacus gen. nov.,sp. nov., an aerobic, extremely halophilic alkalithermophilic archaeon isolated from the athalassohaline Wadi An Natrun, Egypt.</title>
        <authorList>
            <person name="Zhao B."/>
        </authorList>
    </citation>
    <scope>NUCLEOTIDE SEQUENCE [LARGE SCALE GENOMIC DNA]</scope>
    <source>
        <strain evidence="4">JW/NM-HA 15</strain>
    </source>
</reference>
<feature type="region of interest" description="Disordered" evidence="1">
    <location>
        <begin position="358"/>
        <end position="388"/>
    </location>
</feature>
<sequence length="388" mass="41142">MSTRSTLATIKRIVAIVLAIAIVLAAGVIVGQAPAIFGVEEAPEATITFEDQQGDGERVVVEEVTLSDGGFVVIADDDETLTVSEYLEAGTHEHVAVERDEDGPELLGSLTATVHQDTTDDETYAYEETDGEEDHPYLEDGFPVSDSAAVAPETDDEEGPFTDSFAVDSLSVPATATTDDSISVVAEISNPTDLDLQGPVEIRVDGRLIEQQTLDLEPGESQEVTAEVDASSLEPGERTLGVYTEGDGLLETVDLEFHTDPDVSVVDADAGRVTVDAAIPATGFVAIEDAETNATLGVSDELEAGEHENVSIGLADADPADDDELRAVLYEGDPDDPDEAMPIEHDDDVVETTFTIEAFADDDPDDDDTDDPDLDDVQDADDAVDPDE</sequence>
<gene>
    <name evidence="3" type="ORF">B1756_06725</name>
</gene>
<dbReference type="AlphaFoldDB" id="A0A2Z2I043"/>
<organism evidence="3 4">
    <name type="scientific">Natrarchaeobaculum aegyptiacum</name>
    <dbReference type="NCBI Taxonomy" id="745377"/>
    <lineage>
        <taxon>Archaea</taxon>
        <taxon>Methanobacteriati</taxon>
        <taxon>Methanobacteriota</taxon>
        <taxon>Stenosarchaea group</taxon>
        <taxon>Halobacteria</taxon>
        <taxon>Halobacteriales</taxon>
        <taxon>Natrialbaceae</taxon>
        <taxon>Natrarchaeobaculum</taxon>
    </lineage>
</organism>
<dbReference type="GeneID" id="32893758"/>
<name>A0A2Z2I043_9EURY</name>
<protein>
    <recommendedName>
        <fullName evidence="2">DUF7282 domain-containing protein</fullName>
    </recommendedName>
</protein>
<evidence type="ECO:0000313" key="4">
    <source>
        <dbReference type="Proteomes" id="UP000250088"/>
    </source>
</evidence>
<dbReference type="Pfam" id="PF23951">
    <property type="entry name" value="DUF7282"/>
    <property type="match status" value="2"/>
</dbReference>
<dbReference type="InterPro" id="IPR013783">
    <property type="entry name" value="Ig-like_fold"/>
</dbReference>
<dbReference type="KEGG" id="naj:B1756_06725"/>
<accession>A0A2Z2I043</accession>
<evidence type="ECO:0000259" key="2">
    <source>
        <dbReference type="Pfam" id="PF23951"/>
    </source>
</evidence>
<feature type="compositionally biased region" description="Acidic residues" evidence="1">
    <location>
        <begin position="359"/>
        <end position="388"/>
    </location>
</feature>
<evidence type="ECO:0000256" key="1">
    <source>
        <dbReference type="SAM" id="MobiDB-lite"/>
    </source>
</evidence>
<dbReference type="Proteomes" id="UP000250088">
    <property type="component" value="Chromosome"/>
</dbReference>
<dbReference type="RefSeq" id="WP_086890075.1">
    <property type="nucleotide sequence ID" value="NZ_CP019893.1"/>
</dbReference>
<evidence type="ECO:0000313" key="3">
    <source>
        <dbReference type="EMBL" id="ARS91717.1"/>
    </source>
</evidence>
<feature type="domain" description="DUF7282" evidence="2">
    <location>
        <begin position="45"/>
        <end position="150"/>
    </location>
</feature>
<feature type="domain" description="DUF7282" evidence="2">
    <location>
        <begin position="265"/>
        <end position="337"/>
    </location>
</feature>
<dbReference type="InterPro" id="IPR055706">
    <property type="entry name" value="Slg1/2_DUF7282"/>
</dbReference>
<dbReference type="EMBL" id="CP019893">
    <property type="protein sequence ID" value="ARS91717.1"/>
    <property type="molecule type" value="Genomic_DNA"/>
</dbReference>
<keyword evidence="4" id="KW-1185">Reference proteome</keyword>